<comment type="similarity">
    <text evidence="1">Belongs to the protein kinase superfamily. ADCK protein kinase family.</text>
</comment>
<dbReference type="KEGG" id="vg:5659581"/>
<organism evidence="3 4">
    <name type="scientific">Paramecium bursaria Chlorella virus NY2A</name>
    <name type="common">PBCV-NY2A</name>
    <dbReference type="NCBI Taxonomy" id="46021"/>
    <lineage>
        <taxon>Viruses</taxon>
        <taxon>Varidnaviria</taxon>
        <taxon>Bamfordvirae</taxon>
        <taxon>Nucleocytoviricota</taxon>
        <taxon>Megaviricetes</taxon>
        <taxon>Algavirales</taxon>
        <taxon>Phycodnaviridae</taxon>
        <taxon>Chlorovirus</taxon>
        <taxon>Chlorovirus americanus</taxon>
    </lineage>
</organism>
<sequence length="462" mass="52741">MNQQLSHNGFRITQRGIEIGKYMYRTYHNVKRIQRGGPDSFKAAEDFVKDTSEIGVIAVKMSQFLSARSDIVDERTLKVIERLQSEVPPEKEPPPDFTFYEWYKEPIASASIATVYKGKRKTDNSDVILKRVRPEVKQRIMEDLPLFIIVLDIAKFFGVPGAENMLEIVRECQPVLLGELDLKLEAKAMSLFKKKFANISWLTIPTVYEAGETYMISEYVPSKKITAAYPNEMLARRLFELYIYMTIDIGLVHADPHAGNIGIKKDGTFVLYDFGAIIDVRDAKQYIAKCLKSVVLEDTDGVVRSLEDMGVIKSGGSVARLKKAIPKIKKIMESNDFNVELSKLPEFTSNENRIFELTTRYIYLIRSLTIVEGIISYHDRDFSLTKYIKKYDDIIDDIVEVPAMDIVREIAGDFLTTPASLKNMNDLVFSIKEDLSEEIAGGKRMMKYVFGVFVFTELLKML</sequence>
<dbReference type="GeneID" id="5659581"/>
<dbReference type="GO" id="GO:1901031">
    <property type="term" value="P:regulation of response to reactive oxygen species"/>
    <property type="evidence" value="ECO:0007669"/>
    <property type="project" value="TreeGrafter"/>
</dbReference>
<dbReference type="OrthoDB" id="2684at10239"/>
<dbReference type="RefSeq" id="YP_001497802.1">
    <property type="nucleotide sequence ID" value="NC_009898.1"/>
</dbReference>
<dbReference type="CDD" id="cd05121">
    <property type="entry name" value="ABC1_ADCK3-like"/>
    <property type="match status" value="1"/>
</dbReference>
<dbReference type="PANTHER" id="PTHR10566:SF115">
    <property type="entry name" value="PROTEIN ACTIVITY OF BC1 COMPLEX KINASE 8, CHLOROPLASTIC"/>
    <property type="match status" value="1"/>
</dbReference>
<accession>A7IXD1</accession>
<keyword evidence="4" id="KW-1185">Reference proteome</keyword>
<proteinExistence type="inferred from homology"/>
<evidence type="ECO:0000256" key="1">
    <source>
        <dbReference type="ARBA" id="ARBA00009670"/>
    </source>
</evidence>
<dbReference type="Proteomes" id="UP000202419">
    <property type="component" value="Segment"/>
</dbReference>
<evidence type="ECO:0000259" key="2">
    <source>
        <dbReference type="Pfam" id="PF03109"/>
    </source>
</evidence>
<organismHost>
    <name type="scientific">Chlorella</name>
    <dbReference type="NCBI Taxonomy" id="3071"/>
</organismHost>
<reference evidence="3 4" key="1">
    <citation type="journal article" date="2007" name="Virology">
        <title>Sequence and annotation of the 369-kb NY-2A and the 345-kb AR158 viruses that infect Chlorella NC64A.</title>
        <authorList>
            <person name="Fitzgerald L.A."/>
            <person name="Graves M.V."/>
            <person name="Li X."/>
            <person name="Feldblyum T."/>
            <person name="Nierman W.C."/>
            <person name="Van Etten J.L."/>
        </authorList>
    </citation>
    <scope>NUCLEOTIDE SEQUENCE [LARGE SCALE GENOMIC DNA]</scope>
    <source>
        <strain evidence="3 4">NY-2A</strain>
    </source>
</reference>
<dbReference type="InterPro" id="IPR011009">
    <property type="entry name" value="Kinase-like_dom_sf"/>
</dbReference>
<dbReference type="GO" id="GO:0046467">
    <property type="term" value="P:membrane lipid biosynthetic process"/>
    <property type="evidence" value="ECO:0007669"/>
    <property type="project" value="TreeGrafter"/>
</dbReference>
<dbReference type="EMBL" id="DQ491002">
    <property type="protein sequence ID" value="ABT15005.1"/>
    <property type="molecule type" value="Genomic_DNA"/>
</dbReference>
<gene>
    <name evidence="3" type="primary">B606L</name>
    <name evidence="3" type="ORF">NY2A_B606L</name>
</gene>
<dbReference type="Pfam" id="PF03109">
    <property type="entry name" value="ABC1"/>
    <property type="match status" value="1"/>
</dbReference>
<dbReference type="InterPro" id="IPR050154">
    <property type="entry name" value="UbiB_kinase"/>
</dbReference>
<protein>
    <submittedName>
        <fullName evidence="3">Uncharacterized protein B606L</fullName>
    </submittedName>
</protein>
<name>A7IXD1_PBCVN</name>
<dbReference type="GO" id="GO:0016020">
    <property type="term" value="C:membrane"/>
    <property type="evidence" value="ECO:0007669"/>
    <property type="project" value="GOC"/>
</dbReference>
<feature type="domain" description="ABC1 atypical kinase-like" evidence="2">
    <location>
        <begin position="88"/>
        <end position="304"/>
    </location>
</feature>
<dbReference type="SUPFAM" id="SSF56112">
    <property type="entry name" value="Protein kinase-like (PK-like)"/>
    <property type="match status" value="1"/>
</dbReference>
<dbReference type="InterPro" id="IPR004147">
    <property type="entry name" value="ABC1_dom"/>
</dbReference>
<evidence type="ECO:0000313" key="3">
    <source>
        <dbReference type="EMBL" id="ABT15005.1"/>
    </source>
</evidence>
<dbReference type="PANTHER" id="PTHR10566">
    <property type="entry name" value="CHAPERONE-ACTIVITY OF BC1 COMPLEX CABC1 -RELATED"/>
    <property type="match status" value="1"/>
</dbReference>
<evidence type="ECO:0000313" key="4">
    <source>
        <dbReference type="Proteomes" id="UP000202419"/>
    </source>
</evidence>